<protein>
    <submittedName>
        <fullName evidence="1">Uncharacterized protein</fullName>
    </submittedName>
</protein>
<dbReference type="EMBL" id="QGKW02001988">
    <property type="protein sequence ID" value="KAF2553289.1"/>
    <property type="molecule type" value="Genomic_DNA"/>
</dbReference>
<gene>
    <name evidence="1" type="ORF">F2Q68_00035504</name>
</gene>
<dbReference type="AlphaFoldDB" id="A0A8S9H5Z2"/>
<evidence type="ECO:0000313" key="1">
    <source>
        <dbReference type="EMBL" id="KAF2553289.1"/>
    </source>
</evidence>
<organism evidence="1 2">
    <name type="scientific">Brassica cretica</name>
    <name type="common">Mustard</name>
    <dbReference type="NCBI Taxonomy" id="69181"/>
    <lineage>
        <taxon>Eukaryota</taxon>
        <taxon>Viridiplantae</taxon>
        <taxon>Streptophyta</taxon>
        <taxon>Embryophyta</taxon>
        <taxon>Tracheophyta</taxon>
        <taxon>Spermatophyta</taxon>
        <taxon>Magnoliopsida</taxon>
        <taxon>eudicotyledons</taxon>
        <taxon>Gunneridae</taxon>
        <taxon>Pentapetalae</taxon>
        <taxon>rosids</taxon>
        <taxon>malvids</taxon>
        <taxon>Brassicales</taxon>
        <taxon>Brassicaceae</taxon>
        <taxon>Brassiceae</taxon>
        <taxon>Brassica</taxon>
    </lineage>
</organism>
<proteinExistence type="predicted"/>
<accession>A0A8S9H5Z2</accession>
<dbReference type="Proteomes" id="UP000712281">
    <property type="component" value="Unassembled WGS sequence"/>
</dbReference>
<evidence type="ECO:0000313" key="2">
    <source>
        <dbReference type="Proteomes" id="UP000712281"/>
    </source>
</evidence>
<sequence length="163" mass="18954">MRYEDDCEGLEEDIEGTVVDRVKRLWRRVEDVVKTSNCETKNSRTSSIKGVAGRGRQLTESWSKVCDSDWIVPSPSRSVSGQWCWVGRGGSSRPNPNPKRKRRDRFRELGCGMDWTDERKQDFVGKGLHQYLGKRRSRKDLRNLDKDDIYQNDKIVSWAMSVL</sequence>
<reference evidence="1" key="1">
    <citation type="submission" date="2019-12" db="EMBL/GenBank/DDBJ databases">
        <title>Genome sequencing and annotation of Brassica cretica.</title>
        <authorList>
            <person name="Studholme D.J."/>
            <person name="Sarris P.F."/>
        </authorList>
    </citation>
    <scope>NUCLEOTIDE SEQUENCE</scope>
    <source>
        <strain evidence="1">PFS-001/15</strain>
        <tissue evidence="1">Leaf</tissue>
    </source>
</reference>
<name>A0A8S9H5Z2_BRACR</name>
<comment type="caution">
    <text evidence="1">The sequence shown here is derived from an EMBL/GenBank/DDBJ whole genome shotgun (WGS) entry which is preliminary data.</text>
</comment>